<dbReference type="PROSITE" id="PS00455">
    <property type="entry name" value="AMP_BINDING"/>
    <property type="match status" value="1"/>
</dbReference>
<reference evidence="5 6" key="1">
    <citation type="submission" date="2021-06" db="EMBL/GenBank/DDBJ databases">
        <title>A haploid diamondback moth (Plutella xylostella L.) genome assembly resolves 31 chromosomes and identifies a diamide resistance mutation.</title>
        <authorList>
            <person name="Ward C.M."/>
            <person name="Perry K.D."/>
            <person name="Baker G."/>
            <person name="Powis K."/>
            <person name="Heckel D.G."/>
            <person name="Baxter S.W."/>
        </authorList>
    </citation>
    <scope>NUCLEOTIDE SEQUENCE [LARGE SCALE GENOMIC DNA]</scope>
    <source>
        <strain evidence="5 6">LV</strain>
        <tissue evidence="5">Single pupa</tissue>
    </source>
</reference>
<evidence type="ECO:0000259" key="4">
    <source>
        <dbReference type="Pfam" id="PF13193"/>
    </source>
</evidence>
<dbReference type="Pfam" id="PF00501">
    <property type="entry name" value="AMP-binding"/>
    <property type="match status" value="1"/>
</dbReference>
<name>A0ABQ7QAP1_PLUXY</name>
<dbReference type="SUPFAM" id="SSF56801">
    <property type="entry name" value="Acetyl-CoA synthetase-like"/>
    <property type="match status" value="1"/>
</dbReference>
<dbReference type="Proteomes" id="UP000823941">
    <property type="component" value="Chromosome 18"/>
</dbReference>
<accession>A0ABQ7QAP1</accession>
<comment type="caution">
    <text evidence="5">The sequence shown here is derived from an EMBL/GenBank/DDBJ whole genome shotgun (WGS) entry which is preliminary data.</text>
</comment>
<dbReference type="InterPro" id="IPR025110">
    <property type="entry name" value="AMP-bd_C"/>
</dbReference>
<comment type="subcellular location">
    <subcellularLocation>
        <location evidence="1">Peroxisome</location>
    </subcellularLocation>
</comment>
<feature type="domain" description="AMP-binding enzyme C-terminal" evidence="4">
    <location>
        <begin position="456"/>
        <end position="531"/>
    </location>
</feature>
<dbReference type="Pfam" id="PF13193">
    <property type="entry name" value="AMP-binding_C"/>
    <property type="match status" value="1"/>
</dbReference>
<dbReference type="Gene3D" id="3.40.50.12780">
    <property type="entry name" value="N-terminal domain of ligase-like"/>
    <property type="match status" value="1"/>
</dbReference>
<dbReference type="PANTHER" id="PTHR24096:SF422">
    <property type="entry name" value="BCDNA.GH02901"/>
    <property type="match status" value="1"/>
</dbReference>
<keyword evidence="2" id="KW-0576">Peroxisome</keyword>
<proteinExistence type="predicted"/>
<evidence type="ECO:0000256" key="1">
    <source>
        <dbReference type="ARBA" id="ARBA00004275"/>
    </source>
</evidence>
<evidence type="ECO:0000313" key="5">
    <source>
        <dbReference type="EMBL" id="KAG7301830.1"/>
    </source>
</evidence>
<dbReference type="InterPro" id="IPR000873">
    <property type="entry name" value="AMP-dep_synth/lig_dom"/>
</dbReference>
<sequence>MSVWTPDLVVKSTFKDIEIPNVSTCEHIFQNIDKWADKTAVVCGFTGRSYSYHEVYKYSRNLATRLRRHYKIRDHDVICVMLPNLPEFPVAVFGVLQAGAVVTTLNPIYTAHEVSRQLSLSDAKLVITIPETAKVVYEAMNINKTKIPVICVTESNENLPTGAASLNDLIEDNLIDTSCLKEVNIKTEDVCFLPYSSGTTGLPKGVQITNRNIIANLQQQEDEKIKQYRDTTKSYQDKTLVVLPLFHIYGLTILMLHKLSIGSQLVTVPKFQGSTFLNVLEKHKISLFYAAPPIVLFMASSPAVNPHHLSHVDMLMCAAAPLPLADVEKLFAKAERKLDFLQGYGLTETSPLVSSMTRRTDNYRSVGFAVAGTKLRVVDESMNNLGPNLVGELLVKGPQVMKGYKNNEEATRNAITSDGWFKTGDQASIAEDGALVIHDRLKELIKVKGFQVPPAELESVLKEHPKILDAAVVGAPDHRHGEVPKAFVVVRDGHALEKEEIINFVKERVAEYKRINDVEFLDAIPKNPSGKILRRVLKEKYC</sequence>
<dbReference type="InterPro" id="IPR020845">
    <property type="entry name" value="AMP-binding_CS"/>
</dbReference>
<organism evidence="5 6">
    <name type="scientific">Plutella xylostella</name>
    <name type="common">Diamondback moth</name>
    <name type="synonym">Plutella maculipennis</name>
    <dbReference type="NCBI Taxonomy" id="51655"/>
    <lineage>
        <taxon>Eukaryota</taxon>
        <taxon>Metazoa</taxon>
        <taxon>Ecdysozoa</taxon>
        <taxon>Arthropoda</taxon>
        <taxon>Hexapoda</taxon>
        <taxon>Insecta</taxon>
        <taxon>Pterygota</taxon>
        <taxon>Neoptera</taxon>
        <taxon>Endopterygota</taxon>
        <taxon>Lepidoptera</taxon>
        <taxon>Glossata</taxon>
        <taxon>Ditrysia</taxon>
        <taxon>Yponomeutoidea</taxon>
        <taxon>Plutellidae</taxon>
        <taxon>Plutella</taxon>
    </lineage>
</organism>
<dbReference type="InterPro" id="IPR045851">
    <property type="entry name" value="AMP-bd_C_sf"/>
</dbReference>
<evidence type="ECO:0000313" key="6">
    <source>
        <dbReference type="Proteomes" id="UP000823941"/>
    </source>
</evidence>
<dbReference type="InterPro" id="IPR042099">
    <property type="entry name" value="ANL_N_sf"/>
</dbReference>
<keyword evidence="6" id="KW-1185">Reference proteome</keyword>
<evidence type="ECO:0000256" key="2">
    <source>
        <dbReference type="ARBA" id="ARBA00023140"/>
    </source>
</evidence>
<dbReference type="EMBL" id="JAHIBW010000018">
    <property type="protein sequence ID" value="KAG7301830.1"/>
    <property type="molecule type" value="Genomic_DNA"/>
</dbReference>
<evidence type="ECO:0000259" key="3">
    <source>
        <dbReference type="Pfam" id="PF00501"/>
    </source>
</evidence>
<protein>
    <submittedName>
        <fullName evidence="5">Uncharacterized protein</fullName>
    </submittedName>
</protein>
<feature type="domain" description="AMP-dependent synthetase/ligase" evidence="3">
    <location>
        <begin position="30"/>
        <end position="404"/>
    </location>
</feature>
<gene>
    <name evidence="5" type="ORF">JYU34_013216</name>
</gene>
<dbReference type="PANTHER" id="PTHR24096">
    <property type="entry name" value="LONG-CHAIN-FATTY-ACID--COA LIGASE"/>
    <property type="match status" value="1"/>
</dbReference>
<dbReference type="Gene3D" id="3.30.300.30">
    <property type="match status" value="1"/>
</dbReference>